<dbReference type="EMBL" id="LK032339">
    <property type="protein sequence ID" value="CDY34681.1"/>
    <property type="molecule type" value="Genomic_DNA"/>
</dbReference>
<dbReference type="InterPro" id="IPR035513">
    <property type="entry name" value="Invertase/methylesterase_inhib"/>
</dbReference>
<dbReference type="Proteomes" id="UP000028999">
    <property type="component" value="Unassembled WGS sequence"/>
</dbReference>
<dbReference type="Pfam" id="PF04043">
    <property type="entry name" value="PMEI"/>
    <property type="match status" value="1"/>
</dbReference>
<sequence>MVMSDVKTWVSAALTNDDTCMDGFGQSAGAKAAVKDLVRGHVIKVSRMTSNALALINMYASTDVH</sequence>
<name>A0A078HAF6_BRANA</name>
<dbReference type="Gene3D" id="1.20.140.40">
    <property type="entry name" value="Invertase/pectin methylesterase inhibitor family protein"/>
    <property type="match status" value="1"/>
</dbReference>
<evidence type="ECO:0000313" key="4">
    <source>
        <dbReference type="Proteomes" id="UP000028999"/>
    </source>
</evidence>
<dbReference type="GO" id="GO:0004857">
    <property type="term" value="F:enzyme inhibitor activity"/>
    <property type="evidence" value="ECO:0007669"/>
    <property type="project" value="InterPro"/>
</dbReference>
<evidence type="ECO:0000313" key="3">
    <source>
        <dbReference type="EMBL" id="CDY34681.1"/>
    </source>
</evidence>
<reference evidence="2" key="3">
    <citation type="submission" date="2021-01" db="EMBL/GenBank/DDBJ databases">
        <authorList>
            <consortium name="Genoscope - CEA"/>
            <person name="William W."/>
        </authorList>
    </citation>
    <scope>NUCLEOTIDE SEQUENCE</scope>
</reference>
<dbReference type="Gramene" id="CDY34681">
    <property type="protein sequence ID" value="CDY34681"/>
    <property type="gene ID" value="GSBRNA2T00057162001"/>
</dbReference>
<dbReference type="OMA" id="MHISNAQ"/>
<proteinExistence type="predicted"/>
<feature type="domain" description="Pectinesterase inhibitor" evidence="1">
    <location>
        <begin position="3"/>
        <end position="55"/>
    </location>
</feature>
<protein>
    <submittedName>
        <fullName evidence="2">(rape) hypothetical protein</fullName>
    </submittedName>
    <submittedName>
        <fullName evidence="3">BnaC04g20020D protein</fullName>
    </submittedName>
</protein>
<dbReference type="STRING" id="3708.A0A078HAF6"/>
<dbReference type="PaxDb" id="3708-A0A078HAF6"/>
<dbReference type="AlphaFoldDB" id="A0A078HAF6"/>
<evidence type="ECO:0000313" key="2">
    <source>
        <dbReference type="EMBL" id="CAF1840470.1"/>
    </source>
</evidence>
<keyword evidence="4" id="KW-1185">Reference proteome</keyword>
<dbReference type="NCBIfam" id="TIGR01614">
    <property type="entry name" value="PME_inhib"/>
    <property type="match status" value="1"/>
</dbReference>
<evidence type="ECO:0000259" key="1">
    <source>
        <dbReference type="Pfam" id="PF04043"/>
    </source>
</evidence>
<dbReference type="EMBL" id="HG994368">
    <property type="protein sequence ID" value="CAF1840470.1"/>
    <property type="molecule type" value="Genomic_DNA"/>
</dbReference>
<dbReference type="SUPFAM" id="SSF101148">
    <property type="entry name" value="Plant invertase/pectin methylesterase inhibitor"/>
    <property type="match status" value="1"/>
</dbReference>
<gene>
    <name evidence="3" type="primary">BnaC04g20020D</name>
    <name evidence="2" type="ORF">DARMORV10_C04P29040.1</name>
    <name evidence="3" type="ORF">GSBRNA2T00057162001</name>
</gene>
<dbReference type="CDD" id="cd15798">
    <property type="entry name" value="PMEI-like_3"/>
    <property type="match status" value="1"/>
</dbReference>
<accession>A0A078HAF6</accession>
<reference evidence="3" key="2">
    <citation type="submission" date="2014-06" db="EMBL/GenBank/DDBJ databases">
        <authorList>
            <person name="Genoscope - CEA"/>
        </authorList>
    </citation>
    <scope>NUCLEOTIDE SEQUENCE</scope>
</reference>
<reference evidence="3 4" key="1">
    <citation type="journal article" date="2014" name="Science">
        <title>Plant genetics. Early allopolyploid evolution in the post-Neolithic Brassica napus oilseed genome.</title>
        <authorList>
            <person name="Chalhoub B."/>
            <person name="Denoeud F."/>
            <person name="Liu S."/>
            <person name="Parkin I.A."/>
            <person name="Tang H."/>
            <person name="Wang X."/>
            <person name="Chiquet J."/>
            <person name="Belcram H."/>
            <person name="Tong C."/>
            <person name="Samans B."/>
            <person name="Correa M."/>
            <person name="Da Silva C."/>
            <person name="Just J."/>
            <person name="Falentin C."/>
            <person name="Koh C.S."/>
            <person name="Le Clainche I."/>
            <person name="Bernard M."/>
            <person name="Bento P."/>
            <person name="Noel B."/>
            <person name="Labadie K."/>
            <person name="Alberti A."/>
            <person name="Charles M."/>
            <person name="Arnaud D."/>
            <person name="Guo H."/>
            <person name="Daviaud C."/>
            <person name="Alamery S."/>
            <person name="Jabbari K."/>
            <person name="Zhao M."/>
            <person name="Edger P.P."/>
            <person name="Chelaifa H."/>
            <person name="Tack D."/>
            <person name="Lassalle G."/>
            <person name="Mestiri I."/>
            <person name="Schnel N."/>
            <person name="Le Paslier M.C."/>
            <person name="Fan G."/>
            <person name="Renault V."/>
            <person name="Bayer P.E."/>
            <person name="Golicz A.A."/>
            <person name="Manoli S."/>
            <person name="Lee T.H."/>
            <person name="Thi V.H."/>
            <person name="Chalabi S."/>
            <person name="Hu Q."/>
            <person name="Fan C."/>
            <person name="Tollenaere R."/>
            <person name="Lu Y."/>
            <person name="Battail C."/>
            <person name="Shen J."/>
            <person name="Sidebottom C.H."/>
            <person name="Wang X."/>
            <person name="Canaguier A."/>
            <person name="Chauveau A."/>
            <person name="Berard A."/>
            <person name="Deniot G."/>
            <person name="Guan M."/>
            <person name="Liu Z."/>
            <person name="Sun F."/>
            <person name="Lim Y.P."/>
            <person name="Lyons E."/>
            <person name="Town C.D."/>
            <person name="Bancroft I."/>
            <person name="Wang X."/>
            <person name="Meng J."/>
            <person name="Ma J."/>
            <person name="Pires J.C."/>
            <person name="King G.J."/>
            <person name="Brunel D."/>
            <person name="Delourme R."/>
            <person name="Renard M."/>
            <person name="Aury J.M."/>
            <person name="Adams K.L."/>
            <person name="Batley J."/>
            <person name="Snowdon R.J."/>
            <person name="Tost J."/>
            <person name="Edwards D."/>
            <person name="Zhou Y."/>
            <person name="Hua W."/>
            <person name="Sharpe A.G."/>
            <person name="Paterson A.H."/>
            <person name="Guan C."/>
            <person name="Wincker P."/>
        </authorList>
    </citation>
    <scope>NUCLEOTIDE SEQUENCE [LARGE SCALE GENOMIC DNA]</scope>
    <source>
        <strain evidence="4">cv. Darmor-bzh</strain>
    </source>
</reference>
<dbReference type="Proteomes" id="UP001295469">
    <property type="component" value="Chromosome C04"/>
</dbReference>
<dbReference type="SMR" id="A0A078HAF6"/>
<dbReference type="InterPro" id="IPR006501">
    <property type="entry name" value="Pectinesterase_inhib_dom"/>
</dbReference>
<organism evidence="3 4">
    <name type="scientific">Brassica napus</name>
    <name type="common">Rape</name>
    <dbReference type="NCBI Taxonomy" id="3708"/>
    <lineage>
        <taxon>Eukaryota</taxon>
        <taxon>Viridiplantae</taxon>
        <taxon>Streptophyta</taxon>
        <taxon>Embryophyta</taxon>
        <taxon>Tracheophyta</taxon>
        <taxon>Spermatophyta</taxon>
        <taxon>Magnoliopsida</taxon>
        <taxon>eudicotyledons</taxon>
        <taxon>Gunneridae</taxon>
        <taxon>Pentapetalae</taxon>
        <taxon>rosids</taxon>
        <taxon>malvids</taxon>
        <taxon>Brassicales</taxon>
        <taxon>Brassicaceae</taxon>
        <taxon>Brassiceae</taxon>
        <taxon>Brassica</taxon>
    </lineage>
</organism>